<gene>
    <name evidence="1" type="ORF">TDIB3V08_LOCUS5070</name>
</gene>
<evidence type="ECO:0000313" key="1">
    <source>
        <dbReference type="EMBL" id="CAD7198793.1"/>
    </source>
</evidence>
<dbReference type="AlphaFoldDB" id="A0A7R8VLL9"/>
<sequence length="703" mass="78304">MEVFAVANGFSSLVVSKRISVPIKIGRFSWKAPLFLFWNSSLMSSLPDGENVTCYVLPYDIVMEDPKPVSRSVIIIEASCCDLVWGGRSEVRQLNGARVSLTIYHSESQVHWDRGLDFLNFAFNSALHESIGASSASVLLNWEPNHPLLVVWDVYPLLGAPNDPYYSERCSAAFQNLKKSQRRAAEVYNRCRVPVNIADKFSVQHIATGIGERNFIYSGSSRTSLSFNPGIRYSTSVAPAYCLDVGHFNADEEDDAYESKLFQWDSGMTLTTVPELRLTCPSVGKTESTKSTTKTARDVCMSMVLWSKIYFIKTGGRDEERPANPSLIDDVRADFHPSKWPMGRHRRADRRMAGISHREPSSALSHNLSSNQPSSTVCVCSFVIQLPTITTLPIRFTAVTCRTFLPIWFTAVTHRTILPIRFTAVTRRTTLPIRFTANSMPPRVICLQHYLASAPAHRAALVQSVRPDTLIKRSYHLFPCRNQTLQPTQPVDQDSDTWLCWSDGNSDFLDSEKNECVPPPTLCQHQGVGAEIPSEVNEETAPSPTTGDEPPVNPWCVIKCVFCLQMLSSNDNPKLMECLHTACSSCVAAKLNEQLDGEVIVFLLWEVVNSTSKKEPAIMSATLGAIVGTMLLDASNGEVSRAALPESLSGQTSEKSSLKTLNLESSDRKAVLLLRPHFSKRGVFWLWYRQKRNLILGQTSLIL</sequence>
<dbReference type="EMBL" id="OA566372">
    <property type="protein sequence ID" value="CAD7198793.1"/>
    <property type="molecule type" value="Genomic_DNA"/>
</dbReference>
<reference evidence="1" key="1">
    <citation type="submission" date="2020-11" db="EMBL/GenBank/DDBJ databases">
        <authorList>
            <person name="Tran Van P."/>
        </authorList>
    </citation>
    <scope>NUCLEOTIDE SEQUENCE</scope>
</reference>
<protein>
    <recommendedName>
        <fullName evidence="2">RING-type domain-containing protein</fullName>
    </recommendedName>
</protein>
<organism evidence="1">
    <name type="scientific">Timema douglasi</name>
    <name type="common">Walking stick</name>
    <dbReference type="NCBI Taxonomy" id="61478"/>
    <lineage>
        <taxon>Eukaryota</taxon>
        <taxon>Metazoa</taxon>
        <taxon>Ecdysozoa</taxon>
        <taxon>Arthropoda</taxon>
        <taxon>Hexapoda</taxon>
        <taxon>Insecta</taxon>
        <taxon>Pterygota</taxon>
        <taxon>Neoptera</taxon>
        <taxon>Polyneoptera</taxon>
        <taxon>Phasmatodea</taxon>
        <taxon>Timematodea</taxon>
        <taxon>Timematoidea</taxon>
        <taxon>Timematidae</taxon>
        <taxon>Timema</taxon>
    </lineage>
</organism>
<accession>A0A7R8VLL9</accession>
<name>A0A7R8VLL9_TIMDO</name>
<proteinExistence type="predicted"/>
<evidence type="ECO:0008006" key="2">
    <source>
        <dbReference type="Google" id="ProtNLM"/>
    </source>
</evidence>